<proteinExistence type="predicted"/>
<organism evidence="1 2">
    <name type="scientific">Catenaria anguillulae PL171</name>
    <dbReference type="NCBI Taxonomy" id="765915"/>
    <lineage>
        <taxon>Eukaryota</taxon>
        <taxon>Fungi</taxon>
        <taxon>Fungi incertae sedis</taxon>
        <taxon>Blastocladiomycota</taxon>
        <taxon>Blastocladiomycetes</taxon>
        <taxon>Blastocladiales</taxon>
        <taxon>Catenariaceae</taxon>
        <taxon>Catenaria</taxon>
    </lineage>
</organism>
<dbReference type="Proteomes" id="UP000193411">
    <property type="component" value="Unassembled WGS sequence"/>
</dbReference>
<protein>
    <submittedName>
        <fullName evidence="1">Uncharacterized protein</fullName>
    </submittedName>
</protein>
<sequence length="194" mass="21368">MPSMPPSPPAGDSARQFYFIRAQPPAIYHSLNEYCPANFFSPLWIGGAQPQFCSVCRILNPQHHFGHNQSSPPTITTCMPLPLNVPSLPVALDASPALHLPIAHGLITRTWRLSFSSRTTCHPTTTRSSPYAHLPFLATTRTYDHWQQQLDQSQWHSSRAPASNDARPATTNDISCSNMSPSKCFPACGCVSHC</sequence>
<accession>A0A1Y2H7U9</accession>
<reference evidence="1 2" key="1">
    <citation type="submission" date="2016-07" db="EMBL/GenBank/DDBJ databases">
        <title>Pervasive Adenine N6-methylation of Active Genes in Fungi.</title>
        <authorList>
            <consortium name="DOE Joint Genome Institute"/>
            <person name="Mondo S.J."/>
            <person name="Dannebaum R.O."/>
            <person name="Kuo R.C."/>
            <person name="Labutti K."/>
            <person name="Haridas S."/>
            <person name="Kuo A."/>
            <person name="Salamov A."/>
            <person name="Ahrendt S.R."/>
            <person name="Lipzen A."/>
            <person name="Sullivan W."/>
            <person name="Andreopoulos W.B."/>
            <person name="Clum A."/>
            <person name="Lindquist E."/>
            <person name="Daum C."/>
            <person name="Ramamoorthy G.K."/>
            <person name="Gryganskyi A."/>
            <person name="Culley D."/>
            <person name="Magnuson J.K."/>
            <person name="James T.Y."/>
            <person name="O'Malley M.A."/>
            <person name="Stajich J.E."/>
            <person name="Spatafora J.W."/>
            <person name="Visel A."/>
            <person name="Grigoriev I.V."/>
        </authorList>
    </citation>
    <scope>NUCLEOTIDE SEQUENCE [LARGE SCALE GENOMIC DNA]</scope>
    <source>
        <strain evidence="1 2">PL171</strain>
    </source>
</reference>
<name>A0A1Y2H7U9_9FUNG</name>
<evidence type="ECO:0000313" key="2">
    <source>
        <dbReference type="Proteomes" id="UP000193411"/>
    </source>
</evidence>
<dbReference type="EMBL" id="MCFL01000078">
    <property type="protein sequence ID" value="ORZ30639.1"/>
    <property type="molecule type" value="Genomic_DNA"/>
</dbReference>
<dbReference type="AlphaFoldDB" id="A0A1Y2H7U9"/>
<gene>
    <name evidence="1" type="ORF">BCR44DRAFT_1292239</name>
</gene>
<comment type="caution">
    <text evidence="1">The sequence shown here is derived from an EMBL/GenBank/DDBJ whole genome shotgun (WGS) entry which is preliminary data.</text>
</comment>
<keyword evidence="2" id="KW-1185">Reference proteome</keyword>
<evidence type="ECO:0000313" key="1">
    <source>
        <dbReference type="EMBL" id="ORZ30639.1"/>
    </source>
</evidence>